<organism evidence="1">
    <name type="scientific">uncultured Thiotrichaceae bacterium</name>
    <dbReference type="NCBI Taxonomy" id="298394"/>
    <lineage>
        <taxon>Bacteria</taxon>
        <taxon>Pseudomonadati</taxon>
        <taxon>Pseudomonadota</taxon>
        <taxon>Gammaproteobacteria</taxon>
        <taxon>Thiotrichales</taxon>
        <taxon>Thiotrichaceae</taxon>
        <taxon>environmental samples</taxon>
    </lineage>
</organism>
<gene>
    <name evidence="1" type="ORF">HELGO_WM14386</name>
</gene>
<dbReference type="EMBL" id="CACVAY010000052">
    <property type="protein sequence ID" value="CAA6811982.1"/>
    <property type="molecule type" value="Genomic_DNA"/>
</dbReference>
<evidence type="ECO:0000313" key="1">
    <source>
        <dbReference type="EMBL" id="CAA6811982.1"/>
    </source>
</evidence>
<proteinExistence type="predicted"/>
<reference evidence="1" key="1">
    <citation type="submission" date="2020-01" db="EMBL/GenBank/DDBJ databases">
        <authorList>
            <person name="Meier V. D."/>
            <person name="Meier V D."/>
        </authorList>
    </citation>
    <scope>NUCLEOTIDE SEQUENCE</scope>
    <source>
        <strain evidence="1">HLG_WM_MAG_07</strain>
    </source>
</reference>
<name>A0A6S6T092_9GAMM</name>
<sequence>MEGAVTVKVLFTLHGVSREIAVSVKQALIKSIFWNRDFSPALRSLFSIR</sequence>
<dbReference type="AlphaFoldDB" id="A0A6S6T092"/>
<accession>A0A6S6T092</accession>
<protein>
    <submittedName>
        <fullName evidence="1">Uncharacterized protein</fullName>
    </submittedName>
</protein>